<keyword evidence="1" id="KW-1185">Reference proteome</keyword>
<proteinExistence type="predicted"/>
<dbReference type="AlphaFoldDB" id="A0A7I4Y9T2"/>
<protein>
    <submittedName>
        <fullName evidence="2">ATP-binding protein</fullName>
    </submittedName>
</protein>
<dbReference type="WBParaSite" id="HCON_00064630-00001">
    <property type="protein sequence ID" value="HCON_00064630-00001"/>
    <property type="gene ID" value="HCON_00064630"/>
</dbReference>
<name>A0A7I4Y9T2_HAECO</name>
<sequence length="57" mass="6167">MLQRTVLHSHNDVRLAMPSRLEQSDDGVFCYGPEILAAFPSVVPNVVVLETPSGSGE</sequence>
<reference evidence="2" key="1">
    <citation type="submission" date="2020-12" db="UniProtKB">
        <authorList>
            <consortium name="WormBaseParasite"/>
        </authorList>
    </citation>
    <scope>IDENTIFICATION</scope>
    <source>
        <strain evidence="2">MHco3</strain>
    </source>
</reference>
<accession>A0A7I4Y9T2</accession>
<dbReference type="Proteomes" id="UP000025227">
    <property type="component" value="Unplaced"/>
</dbReference>
<evidence type="ECO:0000313" key="2">
    <source>
        <dbReference type="WBParaSite" id="HCON_00064630-00001"/>
    </source>
</evidence>
<evidence type="ECO:0000313" key="1">
    <source>
        <dbReference type="Proteomes" id="UP000025227"/>
    </source>
</evidence>
<organism evidence="1 2">
    <name type="scientific">Haemonchus contortus</name>
    <name type="common">Barber pole worm</name>
    <dbReference type="NCBI Taxonomy" id="6289"/>
    <lineage>
        <taxon>Eukaryota</taxon>
        <taxon>Metazoa</taxon>
        <taxon>Ecdysozoa</taxon>
        <taxon>Nematoda</taxon>
        <taxon>Chromadorea</taxon>
        <taxon>Rhabditida</taxon>
        <taxon>Rhabditina</taxon>
        <taxon>Rhabditomorpha</taxon>
        <taxon>Strongyloidea</taxon>
        <taxon>Trichostrongylidae</taxon>
        <taxon>Haemonchus</taxon>
    </lineage>
</organism>